<comment type="caution">
    <text evidence="4">The sequence shown here is derived from an EMBL/GenBank/DDBJ whole genome shotgun (WGS) entry which is preliminary data.</text>
</comment>
<reference evidence="4" key="1">
    <citation type="submission" date="2019-09" db="EMBL/GenBank/DDBJ databases">
        <title>Characterisation of the sponge microbiome using genome-centric metagenomics.</title>
        <authorList>
            <person name="Engelberts J.P."/>
            <person name="Robbins S.J."/>
            <person name="De Goeij J.M."/>
            <person name="Aranda M."/>
            <person name="Bell S.C."/>
            <person name="Webster N.S."/>
        </authorList>
    </citation>
    <scope>NUCLEOTIDE SEQUENCE</scope>
    <source>
        <strain evidence="4">SB0664_bin_27</strain>
    </source>
</reference>
<feature type="domain" description="OmpR/PhoB-type" evidence="3">
    <location>
        <begin position="353"/>
        <end position="454"/>
    </location>
</feature>
<name>A0A6B0YTF7_9CHLR</name>
<dbReference type="SUPFAM" id="SSF46894">
    <property type="entry name" value="C-terminal effector domain of the bipartite response regulators"/>
    <property type="match status" value="1"/>
</dbReference>
<dbReference type="GO" id="GO:0006355">
    <property type="term" value="P:regulation of DNA-templated transcription"/>
    <property type="evidence" value="ECO:0007669"/>
    <property type="project" value="InterPro"/>
</dbReference>
<sequence>MTTTLRQSDGSYMRQTDVGPIIQLLNRSHCVELTGFSNVGKSSLMRVLAHVDVWIQQLGEEGSAVLPVYIDCNRMLDMTEQGFYELVLRCLQESSPALAENQELQNAYEALVAPANVFQVPLSFSNGLTAALHKPDYKLILLFDEFDEPFQQIDTRVFLNLRAKKDRYGNRLVFVTATVRPLATLRPGDHSGEFGELFTHHPWHLGPLPRHEVERYMRHFSAQYGSVPFEEDIDFVYQWTGGHPGYLAGVSRILGRADAAREQESESEQNRFVFLRGLIDRLHQDQTLQTESEKIWKSCTVDQQENLRLLFSGLEPDPASLSQLMKHHILVREREELRAFCRLFAEYVLAHQASAPSDEGLHVDDESGEVTVGGRQIELTALEYQMVKLLYQNSNKIVDKFEIVNGVWGEEQLPDVDDARIEKLISRLRQKVEPDPAEPVYITTVRGRGYRLVID</sequence>
<accession>A0A6B0YTF7</accession>
<organism evidence="4">
    <name type="scientific">Caldilineaceae bacterium SB0664_bin_27</name>
    <dbReference type="NCBI Taxonomy" id="2605260"/>
    <lineage>
        <taxon>Bacteria</taxon>
        <taxon>Bacillati</taxon>
        <taxon>Chloroflexota</taxon>
        <taxon>Caldilineae</taxon>
        <taxon>Caldilineales</taxon>
        <taxon>Caldilineaceae</taxon>
    </lineage>
</organism>
<feature type="DNA-binding region" description="OmpR/PhoB-type" evidence="2">
    <location>
        <begin position="353"/>
        <end position="454"/>
    </location>
</feature>
<dbReference type="EMBL" id="VXRG01000040">
    <property type="protein sequence ID" value="MXY92738.1"/>
    <property type="molecule type" value="Genomic_DNA"/>
</dbReference>
<dbReference type="Gene3D" id="1.10.10.10">
    <property type="entry name" value="Winged helix-like DNA-binding domain superfamily/Winged helix DNA-binding domain"/>
    <property type="match status" value="1"/>
</dbReference>
<dbReference type="AlphaFoldDB" id="A0A6B0YTF7"/>
<proteinExistence type="predicted"/>
<dbReference type="Pfam" id="PF00486">
    <property type="entry name" value="Trans_reg_C"/>
    <property type="match status" value="1"/>
</dbReference>
<keyword evidence="1 2" id="KW-0238">DNA-binding</keyword>
<dbReference type="SMART" id="SM00862">
    <property type="entry name" value="Trans_reg_C"/>
    <property type="match status" value="1"/>
</dbReference>
<dbReference type="SUPFAM" id="SSF52540">
    <property type="entry name" value="P-loop containing nucleoside triphosphate hydrolases"/>
    <property type="match status" value="1"/>
</dbReference>
<dbReference type="InterPro" id="IPR036388">
    <property type="entry name" value="WH-like_DNA-bd_sf"/>
</dbReference>
<dbReference type="PROSITE" id="PS51755">
    <property type="entry name" value="OMPR_PHOB"/>
    <property type="match status" value="1"/>
</dbReference>
<evidence type="ECO:0000256" key="2">
    <source>
        <dbReference type="PROSITE-ProRule" id="PRU01091"/>
    </source>
</evidence>
<dbReference type="InterPro" id="IPR027417">
    <property type="entry name" value="P-loop_NTPase"/>
</dbReference>
<dbReference type="CDD" id="cd00383">
    <property type="entry name" value="trans_reg_C"/>
    <property type="match status" value="1"/>
</dbReference>
<evidence type="ECO:0000259" key="3">
    <source>
        <dbReference type="PROSITE" id="PS51755"/>
    </source>
</evidence>
<evidence type="ECO:0000256" key="1">
    <source>
        <dbReference type="ARBA" id="ARBA00023125"/>
    </source>
</evidence>
<dbReference type="Gene3D" id="3.40.50.300">
    <property type="entry name" value="P-loop containing nucleotide triphosphate hydrolases"/>
    <property type="match status" value="1"/>
</dbReference>
<dbReference type="InterPro" id="IPR016032">
    <property type="entry name" value="Sig_transdc_resp-reg_C-effctor"/>
</dbReference>
<evidence type="ECO:0000313" key="4">
    <source>
        <dbReference type="EMBL" id="MXY92738.1"/>
    </source>
</evidence>
<gene>
    <name evidence="4" type="ORF">F4Y42_04725</name>
</gene>
<dbReference type="InterPro" id="IPR001867">
    <property type="entry name" value="OmpR/PhoB-type_DNA-bd"/>
</dbReference>
<dbReference type="GO" id="GO:0003677">
    <property type="term" value="F:DNA binding"/>
    <property type="evidence" value="ECO:0007669"/>
    <property type="project" value="UniProtKB-UniRule"/>
</dbReference>
<protein>
    <recommendedName>
        <fullName evidence="3">OmpR/PhoB-type domain-containing protein</fullName>
    </recommendedName>
</protein>
<dbReference type="GO" id="GO:0000160">
    <property type="term" value="P:phosphorelay signal transduction system"/>
    <property type="evidence" value="ECO:0007669"/>
    <property type="project" value="InterPro"/>
</dbReference>